<keyword evidence="4 9" id="KW-0378">Hydrolase</keyword>
<dbReference type="PANTHER" id="PTHR43134">
    <property type="entry name" value="SIGNAL RECOGNITION PARTICLE RECEPTOR SUBUNIT ALPHA"/>
    <property type="match status" value="1"/>
</dbReference>
<evidence type="ECO:0000256" key="5">
    <source>
        <dbReference type="ARBA" id="ARBA00023134"/>
    </source>
</evidence>
<feature type="binding site" evidence="9">
    <location>
        <begin position="191"/>
        <end position="195"/>
    </location>
    <ligand>
        <name>GTP</name>
        <dbReference type="ChEBI" id="CHEBI:37565"/>
    </ligand>
</feature>
<dbReference type="InterPro" id="IPR042101">
    <property type="entry name" value="SRP54_N_sf"/>
</dbReference>
<dbReference type="GO" id="GO:0005047">
    <property type="term" value="F:signal recognition particle binding"/>
    <property type="evidence" value="ECO:0007669"/>
    <property type="project" value="TreeGrafter"/>
</dbReference>
<dbReference type="CDD" id="cd17874">
    <property type="entry name" value="FtsY"/>
    <property type="match status" value="1"/>
</dbReference>
<evidence type="ECO:0000313" key="11">
    <source>
        <dbReference type="EMBL" id="SET05878.1"/>
    </source>
</evidence>
<dbReference type="STRING" id="1120990.SAMN03080614_103919"/>
<dbReference type="RefSeq" id="WP_207648428.1">
    <property type="nucleotide sequence ID" value="NZ_FOIF01000039.1"/>
</dbReference>
<evidence type="ECO:0000256" key="1">
    <source>
        <dbReference type="ARBA" id="ARBA00022475"/>
    </source>
</evidence>
<dbReference type="Gene3D" id="3.40.50.300">
    <property type="entry name" value="P-loop containing nucleotide triphosphate hydrolases"/>
    <property type="match status" value="1"/>
</dbReference>
<comment type="subcellular location">
    <subcellularLocation>
        <location evidence="9">Cell membrane</location>
        <topology evidence="9">Peripheral membrane protein</topology>
        <orientation evidence="9">Cytoplasmic side</orientation>
    </subcellularLocation>
    <subcellularLocation>
        <location evidence="9">Cytoplasm</location>
    </subcellularLocation>
</comment>
<evidence type="ECO:0000256" key="2">
    <source>
        <dbReference type="ARBA" id="ARBA00022490"/>
    </source>
</evidence>
<dbReference type="InterPro" id="IPR004390">
    <property type="entry name" value="SR_rcpt_FtsY"/>
</dbReference>
<gene>
    <name evidence="9" type="primary">ftsY</name>
    <name evidence="11" type="ORF">SAMN03080614_103919</name>
</gene>
<comment type="subunit">
    <text evidence="9">Part of the signal recognition particle protein translocation system, which is composed of SRP and FtsY.</text>
</comment>
<dbReference type="SMART" id="SM00962">
    <property type="entry name" value="SRP54"/>
    <property type="match status" value="1"/>
</dbReference>
<keyword evidence="2 9" id="KW-0963">Cytoplasm</keyword>
<protein>
    <recommendedName>
        <fullName evidence="9">Signal recognition particle receptor FtsY</fullName>
        <shortName evidence="9">SRP receptor</shortName>
        <ecNumber evidence="9">3.6.5.4</ecNumber>
    </recommendedName>
</protein>
<comment type="function">
    <text evidence="9">Involved in targeting and insertion of nascent membrane proteins into the cytoplasmic membrane. Acts as a receptor for the complex formed by the signal recognition particle (SRP) and the ribosome-nascent chain (RNC).</text>
</comment>
<dbReference type="EMBL" id="FOIF01000039">
    <property type="protein sequence ID" value="SET05878.1"/>
    <property type="molecule type" value="Genomic_DNA"/>
</dbReference>
<dbReference type="GO" id="GO:0005737">
    <property type="term" value="C:cytoplasm"/>
    <property type="evidence" value="ECO:0007669"/>
    <property type="project" value="UniProtKB-SubCell"/>
</dbReference>
<comment type="similarity">
    <text evidence="9">Belongs to the GTP-binding SRP family. FtsY subfamily.</text>
</comment>
<keyword evidence="6 9" id="KW-0472">Membrane</keyword>
<dbReference type="GO" id="GO:0005525">
    <property type="term" value="F:GTP binding"/>
    <property type="evidence" value="ECO:0007669"/>
    <property type="project" value="UniProtKB-UniRule"/>
</dbReference>
<dbReference type="PANTHER" id="PTHR43134:SF1">
    <property type="entry name" value="SIGNAL RECOGNITION PARTICLE RECEPTOR SUBUNIT ALPHA"/>
    <property type="match status" value="1"/>
</dbReference>
<dbReference type="Proteomes" id="UP000243819">
    <property type="component" value="Unassembled WGS sequence"/>
</dbReference>
<dbReference type="GO" id="GO:0006614">
    <property type="term" value="P:SRP-dependent cotranslational protein targeting to membrane"/>
    <property type="evidence" value="ECO:0007669"/>
    <property type="project" value="InterPro"/>
</dbReference>
<evidence type="ECO:0000256" key="4">
    <source>
        <dbReference type="ARBA" id="ARBA00022801"/>
    </source>
</evidence>
<dbReference type="FunFam" id="1.20.120.140:FF:000002">
    <property type="entry name" value="Signal recognition particle receptor FtsY"/>
    <property type="match status" value="1"/>
</dbReference>
<feature type="binding site" evidence="9">
    <location>
        <begin position="109"/>
        <end position="116"/>
    </location>
    <ligand>
        <name>GTP</name>
        <dbReference type="ChEBI" id="CHEBI:37565"/>
    </ligand>
</feature>
<comment type="catalytic activity">
    <reaction evidence="8 9">
        <text>GTP + H2O = GDP + phosphate + H(+)</text>
        <dbReference type="Rhea" id="RHEA:19669"/>
        <dbReference type="ChEBI" id="CHEBI:15377"/>
        <dbReference type="ChEBI" id="CHEBI:15378"/>
        <dbReference type="ChEBI" id="CHEBI:37565"/>
        <dbReference type="ChEBI" id="CHEBI:43474"/>
        <dbReference type="ChEBI" id="CHEBI:58189"/>
        <dbReference type="EC" id="3.6.5.4"/>
    </reaction>
</comment>
<feature type="domain" description="SRP54-type proteins GTP-binding" evidence="10">
    <location>
        <begin position="276"/>
        <end position="289"/>
    </location>
</feature>
<dbReference type="SUPFAM" id="SSF47364">
    <property type="entry name" value="Domain of the SRP/SRP receptor G-proteins"/>
    <property type="match status" value="1"/>
</dbReference>
<dbReference type="SUPFAM" id="SSF52540">
    <property type="entry name" value="P-loop containing nucleoside triphosphate hydrolases"/>
    <property type="match status" value="1"/>
</dbReference>
<evidence type="ECO:0000256" key="8">
    <source>
        <dbReference type="ARBA" id="ARBA00048027"/>
    </source>
</evidence>
<keyword evidence="7 9" id="KW-0675">Receptor</keyword>
<dbReference type="NCBIfam" id="TIGR00064">
    <property type="entry name" value="ftsY"/>
    <property type="match status" value="1"/>
</dbReference>
<name>A0A1I0BI24_9FIRM</name>
<evidence type="ECO:0000256" key="3">
    <source>
        <dbReference type="ARBA" id="ARBA00022741"/>
    </source>
</evidence>
<dbReference type="Gene3D" id="1.20.120.140">
    <property type="entry name" value="Signal recognition particle SRP54, nucleotide-binding domain"/>
    <property type="match status" value="1"/>
</dbReference>
<evidence type="ECO:0000259" key="10">
    <source>
        <dbReference type="PROSITE" id="PS00300"/>
    </source>
</evidence>
<keyword evidence="3 9" id="KW-0547">Nucleotide-binding</keyword>
<evidence type="ECO:0000313" key="12">
    <source>
        <dbReference type="Proteomes" id="UP000243819"/>
    </source>
</evidence>
<dbReference type="InterPro" id="IPR036225">
    <property type="entry name" value="SRP/SRP_N"/>
</dbReference>
<dbReference type="Pfam" id="PF00448">
    <property type="entry name" value="SRP54"/>
    <property type="match status" value="1"/>
</dbReference>
<accession>A0A1I0BI24</accession>
<reference evidence="12" key="1">
    <citation type="submission" date="2016-10" db="EMBL/GenBank/DDBJ databases">
        <authorList>
            <person name="Varghese N."/>
            <person name="Submissions S."/>
        </authorList>
    </citation>
    <scope>NUCLEOTIDE SEQUENCE [LARGE SCALE GENOMIC DNA]</scope>
    <source>
        <strain evidence="12">DSM 13577</strain>
    </source>
</reference>
<dbReference type="InterPro" id="IPR000897">
    <property type="entry name" value="SRP54_GTPase_dom"/>
</dbReference>
<dbReference type="InterPro" id="IPR013822">
    <property type="entry name" value="Signal_recog_particl_SRP54_hlx"/>
</dbReference>
<evidence type="ECO:0000256" key="9">
    <source>
        <dbReference type="HAMAP-Rule" id="MF_00920"/>
    </source>
</evidence>
<sequence length="303" mass="33389">MSFLNRLKEGLNKTRNNIMEGIDKVLSTFTKLDEEFFEELEEVLLSADVGVSTTMELIDELREYCKKHKITDSNDLKNFFKEQLSSHFTGQNNQLAKATTPPTVILVCGVNGVGKTTTIGKLTNMLKNQGNKVLLVAADTFRAAAIEQLKIWGQRNNVDVISHQMGSDPSAVIFDGLQAAKSRKVDYVICDTAGRLHSKINLMEELKKINRVIKKEIPDGPHESLLVLDATTGQNAMMQAKAFSEATDLTGVVLTKLDGTAKGGIVIAINRELKIPIKFVGVGEGIDDLKTFDGQEYVKALFD</sequence>
<dbReference type="GO" id="GO:0005886">
    <property type="term" value="C:plasma membrane"/>
    <property type="evidence" value="ECO:0007669"/>
    <property type="project" value="UniProtKB-SubCell"/>
</dbReference>
<evidence type="ECO:0000256" key="6">
    <source>
        <dbReference type="ARBA" id="ARBA00023136"/>
    </source>
</evidence>
<dbReference type="HAMAP" id="MF_00920">
    <property type="entry name" value="FtsY"/>
    <property type="match status" value="1"/>
</dbReference>
<organism evidence="11 12">
    <name type="scientific">Anaerobranca gottschalkii DSM 13577</name>
    <dbReference type="NCBI Taxonomy" id="1120990"/>
    <lineage>
        <taxon>Bacteria</taxon>
        <taxon>Bacillati</taxon>
        <taxon>Bacillota</taxon>
        <taxon>Clostridia</taxon>
        <taxon>Eubacteriales</taxon>
        <taxon>Proteinivoracaceae</taxon>
        <taxon>Anaerobranca</taxon>
    </lineage>
</organism>
<dbReference type="InterPro" id="IPR027417">
    <property type="entry name" value="P-loop_NTPase"/>
</dbReference>
<proteinExistence type="inferred from homology"/>
<dbReference type="Pfam" id="PF02881">
    <property type="entry name" value="SRP54_N"/>
    <property type="match status" value="1"/>
</dbReference>
<dbReference type="PROSITE" id="PS00300">
    <property type="entry name" value="SRP54"/>
    <property type="match status" value="1"/>
</dbReference>
<dbReference type="SMART" id="SM00963">
    <property type="entry name" value="SRP54_N"/>
    <property type="match status" value="1"/>
</dbReference>
<dbReference type="InterPro" id="IPR003593">
    <property type="entry name" value="AAA+_ATPase"/>
</dbReference>
<dbReference type="SMART" id="SM00382">
    <property type="entry name" value="AAA"/>
    <property type="match status" value="1"/>
</dbReference>
<keyword evidence="1 9" id="KW-1003">Cell membrane</keyword>
<dbReference type="GO" id="GO:0003924">
    <property type="term" value="F:GTPase activity"/>
    <property type="evidence" value="ECO:0007669"/>
    <property type="project" value="UniProtKB-UniRule"/>
</dbReference>
<dbReference type="AlphaFoldDB" id="A0A1I0BI24"/>
<dbReference type="EC" id="3.6.5.4" evidence="9"/>
<feature type="binding site" evidence="9">
    <location>
        <begin position="255"/>
        <end position="258"/>
    </location>
    <ligand>
        <name>GTP</name>
        <dbReference type="ChEBI" id="CHEBI:37565"/>
    </ligand>
</feature>
<keyword evidence="12" id="KW-1185">Reference proteome</keyword>
<keyword evidence="5 9" id="KW-0342">GTP-binding</keyword>
<dbReference type="FunFam" id="3.40.50.300:FF:000053">
    <property type="entry name" value="Signal recognition particle receptor FtsY"/>
    <property type="match status" value="1"/>
</dbReference>
<evidence type="ECO:0000256" key="7">
    <source>
        <dbReference type="ARBA" id="ARBA00023170"/>
    </source>
</evidence>